<keyword evidence="1" id="KW-0732">Signal</keyword>
<gene>
    <name evidence="2" type="ORF">J9309_10280</name>
</gene>
<reference evidence="2 3" key="1">
    <citation type="journal article" date="2021" name="Int. J. Syst. Evol. Microbiol.">
        <title>Faecalibacter bovis sp. nov., isolated from cow faeces.</title>
        <authorList>
            <person name="Li F."/>
            <person name="Zhao W."/>
            <person name="Hong Q."/>
            <person name="Shao Q."/>
            <person name="Song J."/>
            <person name="Yang S."/>
        </authorList>
    </citation>
    <scope>NUCLEOTIDE SEQUENCE [LARGE SCALE GENOMIC DNA]</scope>
    <source>
        <strain evidence="2 3">ZY171143</strain>
    </source>
</reference>
<evidence type="ECO:0000313" key="3">
    <source>
        <dbReference type="Proteomes" id="UP000672011"/>
    </source>
</evidence>
<dbReference type="Proteomes" id="UP000672011">
    <property type="component" value="Chromosome"/>
</dbReference>
<evidence type="ECO:0000256" key="1">
    <source>
        <dbReference type="SAM" id="SignalP"/>
    </source>
</evidence>
<reference evidence="3" key="2">
    <citation type="submission" date="2021-04" db="EMBL/GenBank/DDBJ databases">
        <title>Taxonomy of Flavobacteriaceae bacterium ZY171143.</title>
        <authorList>
            <person name="Li F."/>
        </authorList>
    </citation>
    <scope>NUCLEOTIDE SEQUENCE [LARGE SCALE GENOMIC DNA]</scope>
    <source>
        <strain evidence="3">ZY171143</strain>
    </source>
</reference>
<protein>
    <submittedName>
        <fullName evidence="2">DUF2911 domain-containing protein</fullName>
    </submittedName>
</protein>
<name>A0ABX7XB76_9FLAO</name>
<keyword evidence="3" id="KW-1185">Reference proteome</keyword>
<evidence type="ECO:0000313" key="2">
    <source>
        <dbReference type="EMBL" id="QTV05166.1"/>
    </source>
</evidence>
<sequence>MKFKTTILALLVAGFSYAQIQFPQASSKAEVEQTIGYTDIEIDYFRPNLNNRAAFGGLVPYGEVWRTGANNNTTIDFSTDVLVGGKQLAKGKYSLYTIPGKTNWDIIFYKTTENWGNPKQWDESQIALKVNVPVQTLTNKVETFTINFDNVNVNQGDLVITWDNVKVNVKVEAPTKKIAQENISKGLKADSSARDFYGAANYYFLNNLDLKKAQEWINTALEKDAKAPQHFKDLKAKIDSALKK</sequence>
<feature type="signal peptide" evidence="1">
    <location>
        <begin position="1"/>
        <end position="18"/>
    </location>
</feature>
<accession>A0ABX7XB76</accession>
<dbReference type="RefSeq" id="WP_230475794.1">
    <property type="nucleotide sequence ID" value="NZ_CP072842.1"/>
</dbReference>
<feature type="chain" id="PRO_5046052007" evidence="1">
    <location>
        <begin position="19"/>
        <end position="244"/>
    </location>
</feature>
<proteinExistence type="predicted"/>
<organism evidence="2 3">
    <name type="scientific">Faecalibacter bovis</name>
    <dbReference type="NCBI Taxonomy" id="2898187"/>
    <lineage>
        <taxon>Bacteria</taxon>
        <taxon>Pseudomonadati</taxon>
        <taxon>Bacteroidota</taxon>
        <taxon>Flavobacteriia</taxon>
        <taxon>Flavobacteriales</taxon>
        <taxon>Weeksellaceae</taxon>
        <taxon>Faecalibacter</taxon>
    </lineage>
</organism>
<dbReference type="EMBL" id="CP072842">
    <property type="protein sequence ID" value="QTV05166.1"/>
    <property type="molecule type" value="Genomic_DNA"/>
</dbReference>
<dbReference type="InterPro" id="IPR021314">
    <property type="entry name" value="DUF2911"/>
</dbReference>
<dbReference type="Pfam" id="PF11138">
    <property type="entry name" value="DUF2911"/>
    <property type="match status" value="1"/>
</dbReference>